<dbReference type="EMBL" id="JH651083">
    <property type="protein sequence ID" value="EXA29848.1"/>
    <property type="molecule type" value="Genomic_DNA"/>
</dbReference>
<dbReference type="AlphaFoldDB" id="W9NAT1"/>
<dbReference type="HOGENOM" id="CLU_823959_0_0_1"/>
<protein>
    <submittedName>
        <fullName evidence="1">Uncharacterized protein</fullName>
    </submittedName>
</protein>
<gene>
    <name evidence="1" type="ORF">FOVG_18714</name>
</gene>
<reference evidence="1" key="2">
    <citation type="submission" date="2012-05" db="EMBL/GenBank/DDBJ databases">
        <title>Annotation of the Genome Sequence of Fusarium oxysporum HDV247.</title>
        <authorList>
            <consortium name="The Broad Institute Genomics Platform"/>
            <person name="Ma L.-J."/>
            <person name="Corby-Kistler H."/>
            <person name="Broz K."/>
            <person name="Gale L.R."/>
            <person name="Jonkers W."/>
            <person name="O'Donnell K."/>
            <person name="Ploetz R."/>
            <person name="Steinberg C."/>
            <person name="Schwartz D.C."/>
            <person name="VanEtten H."/>
            <person name="Zhou S."/>
            <person name="Young S.K."/>
            <person name="Zeng Q."/>
            <person name="Gargeya S."/>
            <person name="Fitzgerald M."/>
            <person name="Abouelleil A."/>
            <person name="Alvarado L."/>
            <person name="Chapman S.B."/>
            <person name="Gainer-Dewar J."/>
            <person name="Goldberg J."/>
            <person name="Griggs A."/>
            <person name="Gujja S."/>
            <person name="Hansen M."/>
            <person name="Howarth C."/>
            <person name="Imamovic A."/>
            <person name="Ireland A."/>
            <person name="Larimer J."/>
            <person name="McCowan C."/>
            <person name="Murphy C."/>
            <person name="Pearson M."/>
            <person name="Poon T.W."/>
            <person name="Priest M."/>
            <person name="Roberts A."/>
            <person name="Saif S."/>
            <person name="Shea T."/>
            <person name="Sykes S."/>
            <person name="Wortman J."/>
            <person name="Nusbaum C."/>
            <person name="Birren B."/>
        </authorList>
    </citation>
    <scope>NUCLEOTIDE SEQUENCE</scope>
    <source>
        <strain evidence="1">HDV247</strain>
    </source>
</reference>
<sequence length="337" mass="38394">MNESIYEHGNAVQSPLSPIYRSDHGDYFGWLNKYVSNVEDVFASDTEAADKEGAYLRAKRNANDEYEKAVARFEKIQKLDPTVKFQDWMNQYATDYVEACRIRDTLAGKLRHSSVKLAKEMFDDAQARLEPKQGNNMPCALSDVDILNERATQQADIVYRPRYYLSGYRSTAKRWRDEYYDKSPAPEQRLVSFEDLKNKTWAQLGIIEPDGDNNTDETPEMDFQVTLAYTGTGVFDVKRGLWDINDFRTLLPQLASTAPSDCHKPLYKTNKLPLAYGVNLIVKLPQIMDRDVASRLRLMAGLMDDLPLTLVNGNELHAQPQTNDAYPVLLAVLADKC</sequence>
<name>W9NAT1_FUSOX</name>
<organism evidence="1">
    <name type="scientific">Fusarium oxysporum f. sp. pisi HDV247</name>
    <dbReference type="NCBI Taxonomy" id="1080344"/>
    <lineage>
        <taxon>Eukaryota</taxon>
        <taxon>Fungi</taxon>
        <taxon>Dikarya</taxon>
        <taxon>Ascomycota</taxon>
        <taxon>Pezizomycotina</taxon>
        <taxon>Sordariomycetes</taxon>
        <taxon>Hypocreomycetidae</taxon>
        <taxon>Hypocreales</taxon>
        <taxon>Nectriaceae</taxon>
        <taxon>Fusarium</taxon>
        <taxon>Fusarium oxysporum species complex</taxon>
    </lineage>
</organism>
<dbReference type="OrthoDB" id="5047692at2759"/>
<accession>W9NAT1</accession>
<dbReference type="Proteomes" id="UP000030751">
    <property type="component" value="Unassembled WGS sequence"/>
</dbReference>
<reference evidence="1" key="1">
    <citation type="submission" date="2011-10" db="EMBL/GenBank/DDBJ databases">
        <title>The Genome Sequence of Fusarium oxysporum HDV247.</title>
        <authorList>
            <consortium name="The Broad Institute Genome Sequencing Platform"/>
            <person name="Ma L.-J."/>
            <person name="Gale L.R."/>
            <person name="Schwartz D.C."/>
            <person name="Zhou S."/>
            <person name="Corby-Kistler H."/>
            <person name="Young S.K."/>
            <person name="Zeng Q."/>
            <person name="Gargeya S."/>
            <person name="Fitzgerald M."/>
            <person name="Haas B."/>
            <person name="Abouelleil A."/>
            <person name="Alvarado L."/>
            <person name="Arachchi H.M."/>
            <person name="Berlin A."/>
            <person name="Brown A."/>
            <person name="Chapman S.B."/>
            <person name="Chen Z."/>
            <person name="Dunbar C."/>
            <person name="Freedman E."/>
            <person name="Gearin G."/>
            <person name="Goldberg J."/>
            <person name="Griggs A."/>
            <person name="Gujja S."/>
            <person name="Heiman D."/>
            <person name="Howarth C."/>
            <person name="Larson L."/>
            <person name="Lui A."/>
            <person name="MacDonald P.J.P."/>
            <person name="Montmayeur A."/>
            <person name="Murphy C."/>
            <person name="Neiman D."/>
            <person name="Pearson M."/>
            <person name="Priest M."/>
            <person name="Roberts A."/>
            <person name="Saif S."/>
            <person name="Shea T."/>
            <person name="Shenoy N."/>
            <person name="Sisk P."/>
            <person name="Stolte C."/>
            <person name="Sykes S."/>
            <person name="Wortman J."/>
            <person name="Nusbaum C."/>
            <person name="Birren B."/>
        </authorList>
    </citation>
    <scope>NUCLEOTIDE SEQUENCE [LARGE SCALE GENOMIC DNA]</scope>
    <source>
        <strain evidence="1">HDV247</strain>
    </source>
</reference>
<proteinExistence type="predicted"/>
<evidence type="ECO:0000313" key="1">
    <source>
        <dbReference type="EMBL" id="EXA29848.1"/>
    </source>
</evidence>